<dbReference type="AlphaFoldDB" id="A0AAW2CXX3"/>
<feature type="compositionally biased region" description="Basic residues" evidence="1">
    <location>
        <begin position="1"/>
        <end position="10"/>
    </location>
</feature>
<keyword evidence="2" id="KW-0812">Transmembrane</keyword>
<evidence type="ECO:0000313" key="4">
    <source>
        <dbReference type="Proteomes" id="UP001459277"/>
    </source>
</evidence>
<name>A0AAW2CXX3_9ROSI</name>
<evidence type="ECO:0000313" key="3">
    <source>
        <dbReference type="EMBL" id="KAL0002288.1"/>
    </source>
</evidence>
<accession>A0AAW2CXX3</accession>
<keyword evidence="2" id="KW-1133">Transmembrane helix</keyword>
<sequence length="394" mass="44792">MARKGRRKGKGISESQDSQLQETQSTRPSFDHNEVSEPELSQILHPSSEPQTDEGAHQASNSIIIGTNAGKKRGQGKAKGINAGDGEIEVEIYDGKIITPKATREITILFHQKLNGAWTTFTKYPKSELETLYARYKAQRFKHKQPDEEVKNAFVESKYKKKEDRYKNDPSFIPTPFWKEMVDKWMEGDWGETSLTNKENKNKSKIFSTTDSVPMAKYRYEMYLETGSEPSPIDCFKKIHTKKDGKEWATDHAKTLFDKMDAIKANAVSEGTKKNDYQIFPGCILGMGIGIKAKDVYGLTSSGKGCSKRCREDFTKEKEDLEARLREEMDSKLAKVVEKLEEKFAQKLQSMGITQQSNIDPASTVQFQTYAFASWIFYNFLLVCCGLVYSLHLL</sequence>
<reference evidence="3 4" key="1">
    <citation type="submission" date="2024-01" db="EMBL/GenBank/DDBJ databases">
        <title>A telomere-to-telomere, gap-free genome of sweet tea (Lithocarpus litseifolius).</title>
        <authorList>
            <person name="Zhou J."/>
        </authorList>
    </citation>
    <scope>NUCLEOTIDE SEQUENCE [LARGE SCALE GENOMIC DNA]</scope>
    <source>
        <strain evidence="3">Zhou-2022a</strain>
        <tissue evidence="3">Leaf</tissue>
    </source>
</reference>
<proteinExistence type="predicted"/>
<evidence type="ECO:0008006" key="5">
    <source>
        <dbReference type="Google" id="ProtNLM"/>
    </source>
</evidence>
<keyword evidence="4" id="KW-1185">Reference proteome</keyword>
<evidence type="ECO:0000256" key="1">
    <source>
        <dbReference type="SAM" id="MobiDB-lite"/>
    </source>
</evidence>
<keyword evidence="2" id="KW-0472">Membrane</keyword>
<dbReference type="InterPro" id="IPR004252">
    <property type="entry name" value="Probable_transposase_24"/>
</dbReference>
<protein>
    <recommendedName>
        <fullName evidence="5">Transposase, Ptta/En/Spm, plant</fullName>
    </recommendedName>
</protein>
<dbReference type="EMBL" id="JAZDWU010000005">
    <property type="protein sequence ID" value="KAL0002288.1"/>
    <property type="molecule type" value="Genomic_DNA"/>
</dbReference>
<feature type="compositionally biased region" description="Polar residues" evidence="1">
    <location>
        <begin position="13"/>
        <end position="28"/>
    </location>
</feature>
<feature type="transmembrane region" description="Helical" evidence="2">
    <location>
        <begin position="370"/>
        <end position="391"/>
    </location>
</feature>
<organism evidence="3 4">
    <name type="scientific">Lithocarpus litseifolius</name>
    <dbReference type="NCBI Taxonomy" id="425828"/>
    <lineage>
        <taxon>Eukaryota</taxon>
        <taxon>Viridiplantae</taxon>
        <taxon>Streptophyta</taxon>
        <taxon>Embryophyta</taxon>
        <taxon>Tracheophyta</taxon>
        <taxon>Spermatophyta</taxon>
        <taxon>Magnoliopsida</taxon>
        <taxon>eudicotyledons</taxon>
        <taxon>Gunneridae</taxon>
        <taxon>Pentapetalae</taxon>
        <taxon>rosids</taxon>
        <taxon>fabids</taxon>
        <taxon>Fagales</taxon>
        <taxon>Fagaceae</taxon>
        <taxon>Lithocarpus</taxon>
    </lineage>
</organism>
<comment type="caution">
    <text evidence="3">The sequence shown here is derived from an EMBL/GenBank/DDBJ whole genome shotgun (WGS) entry which is preliminary data.</text>
</comment>
<gene>
    <name evidence="3" type="ORF">SO802_016069</name>
</gene>
<evidence type="ECO:0000256" key="2">
    <source>
        <dbReference type="SAM" id="Phobius"/>
    </source>
</evidence>
<feature type="region of interest" description="Disordered" evidence="1">
    <location>
        <begin position="1"/>
        <end position="58"/>
    </location>
</feature>
<dbReference type="Proteomes" id="UP001459277">
    <property type="component" value="Unassembled WGS sequence"/>
</dbReference>
<dbReference type="Pfam" id="PF03004">
    <property type="entry name" value="Transposase_24"/>
    <property type="match status" value="1"/>
</dbReference>